<evidence type="ECO:0000256" key="1">
    <source>
        <dbReference type="ARBA" id="ARBA00004651"/>
    </source>
</evidence>
<accession>A0A4W3HIV4</accession>
<dbReference type="PROSITE" id="PS50262">
    <property type="entry name" value="G_PROTEIN_RECEP_F1_2"/>
    <property type="match status" value="1"/>
</dbReference>
<dbReference type="Proteomes" id="UP000314986">
    <property type="component" value="Unassembled WGS sequence"/>
</dbReference>
<evidence type="ECO:0000313" key="15">
    <source>
        <dbReference type="Proteomes" id="UP000314986"/>
    </source>
</evidence>
<evidence type="ECO:0000256" key="10">
    <source>
        <dbReference type="ARBA" id="ARBA00023224"/>
    </source>
</evidence>
<dbReference type="PRINTS" id="PR01533">
    <property type="entry name" value="CYSLTRECPTR"/>
</dbReference>
<name>A0A4W3HIV4_CALMI</name>
<keyword evidence="3 12" id="KW-0812">Transmembrane</keyword>
<evidence type="ECO:0000256" key="3">
    <source>
        <dbReference type="ARBA" id="ARBA00022692"/>
    </source>
</evidence>
<proteinExistence type="predicted"/>
<dbReference type="GO" id="GO:0004974">
    <property type="term" value="F:leukotriene receptor activity"/>
    <property type="evidence" value="ECO:0007669"/>
    <property type="project" value="InterPro"/>
</dbReference>
<evidence type="ECO:0000256" key="8">
    <source>
        <dbReference type="ARBA" id="ARBA00023170"/>
    </source>
</evidence>
<protein>
    <submittedName>
        <fullName evidence="14">Cysteinyl leukotriene receptor 1</fullName>
    </submittedName>
</protein>
<dbReference type="GO" id="GO:0005886">
    <property type="term" value="C:plasma membrane"/>
    <property type="evidence" value="ECO:0007669"/>
    <property type="project" value="UniProtKB-SubCell"/>
</dbReference>
<organism evidence="14 15">
    <name type="scientific">Callorhinchus milii</name>
    <name type="common">Ghost shark</name>
    <dbReference type="NCBI Taxonomy" id="7868"/>
    <lineage>
        <taxon>Eukaryota</taxon>
        <taxon>Metazoa</taxon>
        <taxon>Chordata</taxon>
        <taxon>Craniata</taxon>
        <taxon>Vertebrata</taxon>
        <taxon>Chondrichthyes</taxon>
        <taxon>Holocephali</taxon>
        <taxon>Chimaeriformes</taxon>
        <taxon>Callorhinchidae</taxon>
        <taxon>Callorhinchus</taxon>
    </lineage>
</organism>
<keyword evidence="4 12" id="KW-1133">Transmembrane helix</keyword>
<dbReference type="OMA" id="FMPYHVQ"/>
<dbReference type="GeneID" id="103177853"/>
<dbReference type="GeneTree" id="ENSGT01150000286937"/>
<reference evidence="14" key="4">
    <citation type="submission" date="2025-08" db="UniProtKB">
        <authorList>
            <consortium name="Ensembl"/>
        </authorList>
    </citation>
    <scope>IDENTIFICATION</scope>
</reference>
<keyword evidence="10" id="KW-0807">Transducer</keyword>
<keyword evidence="15" id="KW-1185">Reference proteome</keyword>
<dbReference type="SUPFAM" id="SSF81321">
    <property type="entry name" value="Family A G protein-coupled receptor-like"/>
    <property type="match status" value="1"/>
</dbReference>
<dbReference type="PRINTS" id="PR00237">
    <property type="entry name" value="GPCRRHODOPSN"/>
</dbReference>
<dbReference type="PANTHER" id="PTHR24231:SF45">
    <property type="entry name" value="CYSTEINYL LEUKOTRIENE RECEPTOR 1"/>
    <property type="match status" value="1"/>
</dbReference>
<dbReference type="FunCoup" id="A0A4W3HIV4">
    <property type="interactions" value="22"/>
</dbReference>
<feature type="transmembrane region" description="Helical" evidence="12">
    <location>
        <begin position="103"/>
        <end position="129"/>
    </location>
</feature>
<dbReference type="FunFam" id="1.20.1070.10:FF:000017">
    <property type="entry name" value="lysophosphatidic acid receptor 4"/>
    <property type="match status" value="1"/>
</dbReference>
<evidence type="ECO:0000256" key="6">
    <source>
        <dbReference type="ARBA" id="ARBA00023136"/>
    </source>
</evidence>
<dbReference type="InterPro" id="IPR017452">
    <property type="entry name" value="GPCR_Rhodpsn_7TM"/>
</dbReference>
<dbReference type="InterPro" id="IPR004071">
    <property type="entry name" value="Cyst_leuk_rcpt"/>
</dbReference>
<keyword evidence="6 12" id="KW-0472">Membrane</keyword>
<gene>
    <name evidence="14" type="primary">LOC103177853</name>
</gene>
<dbReference type="PANTHER" id="PTHR24231">
    <property type="entry name" value="PURINOCEPTOR-RELATED G-PROTEIN COUPLED RECEPTOR"/>
    <property type="match status" value="1"/>
</dbReference>
<evidence type="ECO:0000256" key="5">
    <source>
        <dbReference type="ARBA" id="ARBA00023040"/>
    </source>
</evidence>
<evidence type="ECO:0000259" key="13">
    <source>
        <dbReference type="PROSITE" id="PS50262"/>
    </source>
</evidence>
<evidence type="ECO:0000256" key="7">
    <source>
        <dbReference type="ARBA" id="ARBA00023157"/>
    </source>
</evidence>
<keyword evidence="2" id="KW-1003">Cell membrane</keyword>
<feature type="transmembrane region" description="Helical" evidence="12">
    <location>
        <begin position="30"/>
        <end position="50"/>
    </location>
</feature>
<feature type="transmembrane region" description="Helical" evidence="12">
    <location>
        <begin position="141"/>
        <end position="161"/>
    </location>
</feature>
<dbReference type="Ensembl" id="ENSCMIT00000016283.1">
    <property type="protein sequence ID" value="ENSCMIP00000015956.1"/>
    <property type="gene ID" value="ENSCMIG00000007744.1"/>
</dbReference>
<dbReference type="Pfam" id="PF00001">
    <property type="entry name" value="7tm_1"/>
    <property type="match status" value="1"/>
</dbReference>
<feature type="compositionally biased region" description="Basic and acidic residues" evidence="11">
    <location>
        <begin position="339"/>
        <end position="361"/>
    </location>
</feature>
<evidence type="ECO:0000256" key="12">
    <source>
        <dbReference type="SAM" id="Phobius"/>
    </source>
</evidence>
<feature type="region of interest" description="Disordered" evidence="11">
    <location>
        <begin position="321"/>
        <end position="361"/>
    </location>
</feature>
<reference evidence="15" key="3">
    <citation type="journal article" date="2014" name="Nature">
        <title>Elephant shark genome provides unique insights into gnathostome evolution.</title>
        <authorList>
            <consortium name="International Elephant Shark Genome Sequencing Consortium"/>
            <person name="Venkatesh B."/>
            <person name="Lee A.P."/>
            <person name="Ravi V."/>
            <person name="Maurya A.K."/>
            <person name="Lian M.M."/>
            <person name="Swann J.B."/>
            <person name="Ohta Y."/>
            <person name="Flajnik M.F."/>
            <person name="Sutoh Y."/>
            <person name="Kasahara M."/>
            <person name="Hoon S."/>
            <person name="Gangu V."/>
            <person name="Roy S.W."/>
            <person name="Irimia M."/>
            <person name="Korzh V."/>
            <person name="Kondrychyn I."/>
            <person name="Lim Z.W."/>
            <person name="Tay B.H."/>
            <person name="Tohari S."/>
            <person name="Kong K.W."/>
            <person name="Ho S."/>
            <person name="Lorente-Galdos B."/>
            <person name="Quilez J."/>
            <person name="Marques-Bonet T."/>
            <person name="Raney B.J."/>
            <person name="Ingham P.W."/>
            <person name="Tay A."/>
            <person name="Hillier L.W."/>
            <person name="Minx P."/>
            <person name="Boehm T."/>
            <person name="Wilson R.K."/>
            <person name="Brenner S."/>
            <person name="Warren W.C."/>
        </authorList>
    </citation>
    <scope>NUCLEOTIDE SEQUENCE [LARGE SCALE GENOMIC DNA]</scope>
</reference>
<feature type="transmembrane region" description="Helical" evidence="12">
    <location>
        <begin position="239"/>
        <end position="259"/>
    </location>
</feature>
<feature type="transmembrane region" description="Helical" evidence="12">
    <location>
        <begin position="279"/>
        <end position="305"/>
    </location>
</feature>
<dbReference type="AlphaFoldDB" id="A0A4W3HIV4"/>
<keyword evidence="5" id="KW-0297">G-protein coupled receptor</keyword>
<keyword evidence="7" id="KW-1015">Disulfide bond</keyword>
<feature type="domain" description="G-protein coupled receptors family 1 profile" evidence="13">
    <location>
        <begin position="41"/>
        <end position="303"/>
    </location>
</feature>
<comment type="subcellular location">
    <subcellularLocation>
        <location evidence="1">Cell membrane</location>
        <topology evidence="1">Multi-pass membrane protein</topology>
    </subcellularLocation>
</comment>
<reference evidence="14" key="5">
    <citation type="submission" date="2025-09" db="UniProtKB">
        <authorList>
            <consortium name="Ensembl"/>
        </authorList>
    </citation>
    <scope>IDENTIFICATION</scope>
</reference>
<evidence type="ECO:0000256" key="4">
    <source>
        <dbReference type="ARBA" id="ARBA00022989"/>
    </source>
</evidence>
<dbReference type="OrthoDB" id="9990906at2759"/>
<dbReference type="InterPro" id="IPR000276">
    <property type="entry name" value="GPCR_Rhodpsn"/>
</dbReference>
<dbReference type="KEGG" id="cmk:103177853"/>
<keyword evidence="9" id="KW-0325">Glycoprotein</keyword>
<evidence type="ECO:0000256" key="9">
    <source>
        <dbReference type="ARBA" id="ARBA00023180"/>
    </source>
</evidence>
<dbReference type="STRING" id="7868.ENSCMIP00000015956"/>
<reference evidence="15" key="1">
    <citation type="journal article" date="2006" name="Science">
        <title>Ancient noncoding elements conserved in the human genome.</title>
        <authorList>
            <person name="Venkatesh B."/>
            <person name="Kirkness E.F."/>
            <person name="Loh Y.H."/>
            <person name="Halpern A.L."/>
            <person name="Lee A.P."/>
            <person name="Johnson J."/>
            <person name="Dandona N."/>
            <person name="Viswanathan L.D."/>
            <person name="Tay A."/>
            <person name="Venter J.C."/>
            <person name="Strausberg R.L."/>
            <person name="Brenner S."/>
        </authorList>
    </citation>
    <scope>NUCLEOTIDE SEQUENCE [LARGE SCALE GENOMIC DNA]</scope>
</reference>
<evidence type="ECO:0000256" key="2">
    <source>
        <dbReference type="ARBA" id="ARBA00022475"/>
    </source>
</evidence>
<dbReference type="Gene3D" id="1.20.1070.10">
    <property type="entry name" value="Rhodopsin 7-helix transmembrane proteins"/>
    <property type="match status" value="1"/>
</dbReference>
<reference evidence="15" key="2">
    <citation type="journal article" date="2007" name="PLoS Biol.">
        <title>Survey sequencing and comparative analysis of the elephant shark (Callorhinchus milii) genome.</title>
        <authorList>
            <person name="Venkatesh B."/>
            <person name="Kirkness E.F."/>
            <person name="Loh Y.H."/>
            <person name="Halpern A.L."/>
            <person name="Lee A.P."/>
            <person name="Johnson J."/>
            <person name="Dandona N."/>
            <person name="Viswanathan L.D."/>
            <person name="Tay A."/>
            <person name="Venter J.C."/>
            <person name="Strausberg R.L."/>
            <person name="Brenner S."/>
        </authorList>
    </citation>
    <scope>NUCLEOTIDE SEQUENCE [LARGE SCALE GENOMIC DNA]</scope>
</reference>
<dbReference type="InParanoid" id="A0A4W3HIV4"/>
<evidence type="ECO:0000256" key="11">
    <source>
        <dbReference type="SAM" id="MobiDB-lite"/>
    </source>
</evidence>
<feature type="transmembrane region" description="Helical" evidence="12">
    <location>
        <begin position="197"/>
        <end position="218"/>
    </location>
</feature>
<keyword evidence="8" id="KW-0675">Receptor</keyword>
<sequence length="361" mass="41135">MTEVYTNSSSNESHTCPSIDEFRNQIYSTIYSFIFVVGLSGNSFALYVLVKTFKQRTAFNIYMLNLAISDLLCVCTLPLRVAYYSSKGRWIFGSFMCRISSYAFYVNLYCSIYFMTAMSFTRFIAIVFPVQNLKIVNIKKAKIVCSVIWIFVMLTSTPFLMKGSHIDGNKTKCFEPPSHSSKKAVSKGLKTLLTLNYISLILGFIIPFLIIIICYAFIVKSLLKSTAAINKKKASRRKAIHLIIIVLTAFLVSFMPYHIQRTVHLHSLFQAGENCDEIIYMQKSVVVTLCLATANTCFDPLLYFFSGENFRRRLASSFRRKSSVSSNQMSNKRSIGRLMEQEKNDDATTPDQPKKRNSDDN</sequence>
<evidence type="ECO:0000313" key="14">
    <source>
        <dbReference type="Ensembl" id="ENSCMIP00000015956.1"/>
    </source>
</evidence>
<dbReference type="RefSeq" id="XP_007890412.1">
    <property type="nucleotide sequence ID" value="XM_007892221.2"/>
</dbReference>
<feature type="transmembrane region" description="Helical" evidence="12">
    <location>
        <begin position="62"/>
        <end position="83"/>
    </location>
</feature>